<feature type="transmembrane region" description="Helical" evidence="6">
    <location>
        <begin position="167"/>
        <end position="184"/>
    </location>
</feature>
<keyword evidence="6" id="KW-0812">Transmembrane</keyword>
<dbReference type="PRINTS" id="PR00162">
    <property type="entry name" value="RIESKE"/>
</dbReference>
<dbReference type="CDD" id="cd03467">
    <property type="entry name" value="Rieske"/>
    <property type="match status" value="1"/>
</dbReference>
<dbReference type="PANTHER" id="PTHR39157:SF1">
    <property type="entry name" value="DOXX FAMILY PROTEIN"/>
    <property type="match status" value="1"/>
</dbReference>
<accession>A0A6J6AWB7</accession>
<evidence type="ECO:0000256" key="5">
    <source>
        <dbReference type="ARBA" id="ARBA00023157"/>
    </source>
</evidence>
<feature type="transmembrane region" description="Helical" evidence="6">
    <location>
        <begin position="126"/>
        <end position="146"/>
    </location>
</feature>
<keyword evidence="4" id="KW-0411">Iron-sulfur</keyword>
<dbReference type="InterPro" id="IPR017941">
    <property type="entry name" value="Rieske_2Fe-2S"/>
</dbReference>
<organism evidence="8">
    <name type="scientific">freshwater metagenome</name>
    <dbReference type="NCBI Taxonomy" id="449393"/>
    <lineage>
        <taxon>unclassified sequences</taxon>
        <taxon>metagenomes</taxon>
        <taxon>ecological metagenomes</taxon>
    </lineage>
</organism>
<dbReference type="InterPro" id="IPR036922">
    <property type="entry name" value="Rieske_2Fe-2S_sf"/>
</dbReference>
<dbReference type="Pfam" id="PF00355">
    <property type="entry name" value="Rieske"/>
    <property type="match status" value="1"/>
</dbReference>
<evidence type="ECO:0000256" key="6">
    <source>
        <dbReference type="SAM" id="Phobius"/>
    </source>
</evidence>
<reference evidence="8" key="1">
    <citation type="submission" date="2020-05" db="EMBL/GenBank/DDBJ databases">
        <authorList>
            <person name="Chiriac C."/>
            <person name="Salcher M."/>
            <person name="Ghai R."/>
            <person name="Kavagutti S V."/>
        </authorList>
    </citation>
    <scope>NUCLEOTIDE SEQUENCE</scope>
</reference>
<keyword evidence="6" id="KW-1133">Transmembrane helix</keyword>
<evidence type="ECO:0000256" key="2">
    <source>
        <dbReference type="ARBA" id="ARBA00022723"/>
    </source>
</evidence>
<gene>
    <name evidence="8" type="ORF">UFOPK1399_00354</name>
</gene>
<dbReference type="EMBL" id="CAEZSD010000026">
    <property type="protein sequence ID" value="CAB4530981.1"/>
    <property type="molecule type" value="Genomic_DNA"/>
</dbReference>
<dbReference type="PROSITE" id="PS51296">
    <property type="entry name" value="RIESKE"/>
    <property type="match status" value="1"/>
</dbReference>
<keyword evidence="5" id="KW-1015">Disulfide bond</keyword>
<dbReference type="GO" id="GO:0016020">
    <property type="term" value="C:membrane"/>
    <property type="evidence" value="ECO:0007669"/>
    <property type="project" value="InterPro"/>
</dbReference>
<protein>
    <submittedName>
        <fullName evidence="8">Unannotated protein</fullName>
    </submittedName>
</protein>
<evidence type="ECO:0000259" key="7">
    <source>
        <dbReference type="PROSITE" id="PS51296"/>
    </source>
</evidence>
<dbReference type="InterPro" id="IPR005805">
    <property type="entry name" value="Rieske_Fe-S_prot_C"/>
</dbReference>
<sequence>MNALQSISRGTVTSWRSQSQAQRVLRLFLSVTWIYAGWDKATDPGFLTKGEPTFIGSQLAAFAQSSPIGFLLNHTIEHATQVGMFVMVSEFAIGIATLLSVAPTSAAFGGFAMATGLWLSSSFHTSPYFLASDSAYAILWLTYLLLMNGNRRMPSTNFQRRSVIRTGIVGALAIAASFAGKALPKSSASTSTKSSAKATGKQIIKLADLPVGATHNFVHSSKGTPSVLFRTKTGVFAYSAICTHQGCTVAYKSAAKKLVCPCHGAQFDPFSNGKAVTGPTKTPLASVKVAVSGAWVVEA</sequence>
<dbReference type="GO" id="GO:0051537">
    <property type="term" value="F:2 iron, 2 sulfur cluster binding"/>
    <property type="evidence" value="ECO:0007669"/>
    <property type="project" value="UniProtKB-KW"/>
</dbReference>
<keyword evidence="6" id="KW-0472">Membrane</keyword>
<dbReference type="GO" id="GO:0046872">
    <property type="term" value="F:metal ion binding"/>
    <property type="evidence" value="ECO:0007669"/>
    <property type="project" value="UniProtKB-KW"/>
</dbReference>
<keyword evidence="1" id="KW-0001">2Fe-2S</keyword>
<evidence type="ECO:0000256" key="1">
    <source>
        <dbReference type="ARBA" id="ARBA00022714"/>
    </source>
</evidence>
<evidence type="ECO:0000313" key="8">
    <source>
        <dbReference type="EMBL" id="CAB4530981.1"/>
    </source>
</evidence>
<dbReference type="AlphaFoldDB" id="A0A6J6AWB7"/>
<evidence type="ECO:0000256" key="4">
    <source>
        <dbReference type="ARBA" id="ARBA00023014"/>
    </source>
</evidence>
<dbReference type="Gene3D" id="2.102.10.10">
    <property type="entry name" value="Rieske [2Fe-2S] iron-sulphur domain"/>
    <property type="match status" value="1"/>
</dbReference>
<feature type="domain" description="Rieske" evidence="7">
    <location>
        <begin position="201"/>
        <end position="298"/>
    </location>
</feature>
<evidence type="ECO:0000256" key="3">
    <source>
        <dbReference type="ARBA" id="ARBA00023004"/>
    </source>
</evidence>
<keyword evidence="2" id="KW-0479">Metal-binding</keyword>
<dbReference type="SUPFAM" id="SSF50022">
    <property type="entry name" value="ISP domain"/>
    <property type="match status" value="1"/>
</dbReference>
<keyword evidence="3" id="KW-0408">Iron</keyword>
<dbReference type="Pfam" id="PF04173">
    <property type="entry name" value="DoxD"/>
    <property type="match status" value="1"/>
</dbReference>
<dbReference type="InterPro" id="IPR007301">
    <property type="entry name" value="DoxD"/>
</dbReference>
<proteinExistence type="predicted"/>
<feature type="transmembrane region" description="Helical" evidence="6">
    <location>
        <begin position="91"/>
        <end position="114"/>
    </location>
</feature>
<name>A0A6J6AWB7_9ZZZZ</name>
<dbReference type="PANTHER" id="PTHR39157">
    <property type="entry name" value="INTEGRAL MEMBRANE PROTEIN-RELATED"/>
    <property type="match status" value="1"/>
</dbReference>